<accession>A0A6A5GR44</accession>
<dbReference type="GeneID" id="9799546"/>
<dbReference type="EMBL" id="WUAV01000004">
    <property type="protein sequence ID" value="KAF1757063.1"/>
    <property type="molecule type" value="Genomic_DNA"/>
</dbReference>
<feature type="compositionally biased region" description="Low complexity" evidence="1">
    <location>
        <begin position="17"/>
        <end position="34"/>
    </location>
</feature>
<organism evidence="2 3">
    <name type="scientific">Caenorhabditis remanei</name>
    <name type="common">Caenorhabditis vulgaris</name>
    <dbReference type="NCBI Taxonomy" id="31234"/>
    <lineage>
        <taxon>Eukaryota</taxon>
        <taxon>Metazoa</taxon>
        <taxon>Ecdysozoa</taxon>
        <taxon>Nematoda</taxon>
        <taxon>Chromadorea</taxon>
        <taxon>Rhabditida</taxon>
        <taxon>Rhabditina</taxon>
        <taxon>Rhabditomorpha</taxon>
        <taxon>Rhabditoidea</taxon>
        <taxon>Rhabditidae</taxon>
        <taxon>Peloderinae</taxon>
        <taxon>Caenorhabditis</taxon>
    </lineage>
</organism>
<dbReference type="Proteomes" id="UP000483820">
    <property type="component" value="Chromosome IV"/>
</dbReference>
<protein>
    <submittedName>
        <fullName evidence="2">Uncharacterized protein</fullName>
    </submittedName>
</protein>
<evidence type="ECO:0000256" key="1">
    <source>
        <dbReference type="SAM" id="MobiDB-lite"/>
    </source>
</evidence>
<gene>
    <name evidence="2" type="ORF">GCK72_013518</name>
</gene>
<dbReference type="RefSeq" id="XP_053584651.1">
    <property type="nucleotide sequence ID" value="XM_053729879.1"/>
</dbReference>
<sequence length="146" mass="15861">MSVTSFLRRFSIDVENAGGSSSSPAPGSASSSGPTKRRGRIAASIDSARRRFSLQHGSGTGRDQDPVHLQSIALRGRGKGENGSLPDLMEKRETPPTQNTGASTTKRVSVIATDRDRAYFLRQKNMRSNKNSADKVSWFLFGFKIS</sequence>
<feature type="region of interest" description="Disordered" evidence="1">
    <location>
        <begin position="14"/>
        <end position="108"/>
    </location>
</feature>
<evidence type="ECO:0000313" key="2">
    <source>
        <dbReference type="EMBL" id="KAF1757063.1"/>
    </source>
</evidence>
<dbReference type="CTD" id="9799546"/>
<dbReference type="AlphaFoldDB" id="A0A6A5GR44"/>
<evidence type="ECO:0000313" key="3">
    <source>
        <dbReference type="Proteomes" id="UP000483820"/>
    </source>
</evidence>
<reference evidence="2 3" key="1">
    <citation type="submission" date="2019-12" db="EMBL/GenBank/DDBJ databases">
        <title>Chromosome-level assembly of the Caenorhabditis remanei genome.</title>
        <authorList>
            <person name="Teterina A.A."/>
            <person name="Willis J.H."/>
            <person name="Phillips P.C."/>
        </authorList>
    </citation>
    <scope>NUCLEOTIDE SEQUENCE [LARGE SCALE GENOMIC DNA]</scope>
    <source>
        <strain evidence="2 3">PX506</strain>
        <tissue evidence="2">Whole organism</tissue>
    </source>
</reference>
<dbReference type="KEGG" id="crq:GCK72_013518"/>
<name>A0A6A5GR44_CAERE</name>
<comment type="caution">
    <text evidence="2">The sequence shown here is derived from an EMBL/GenBank/DDBJ whole genome shotgun (WGS) entry which is preliminary data.</text>
</comment>
<proteinExistence type="predicted"/>
<feature type="compositionally biased region" description="Polar residues" evidence="1">
    <location>
        <begin position="95"/>
        <end position="107"/>
    </location>
</feature>